<dbReference type="AlphaFoldDB" id="A0A8S0PBE0"/>
<feature type="transmembrane region" description="Helical" evidence="8">
    <location>
        <begin position="280"/>
        <end position="300"/>
    </location>
</feature>
<dbReference type="InterPro" id="IPR039859">
    <property type="entry name" value="PFA4/ZDH16/20/ERF2-like"/>
</dbReference>
<feature type="transmembrane region" description="Helical" evidence="8">
    <location>
        <begin position="83"/>
        <end position="105"/>
    </location>
</feature>
<dbReference type="Pfam" id="PF01529">
    <property type="entry name" value="DHHC"/>
    <property type="match status" value="1"/>
</dbReference>
<dbReference type="GO" id="GO:0012505">
    <property type="term" value="C:endomembrane system"/>
    <property type="evidence" value="ECO:0007669"/>
    <property type="project" value="UniProtKB-SubCell"/>
</dbReference>
<dbReference type="Proteomes" id="UP000594638">
    <property type="component" value="Unassembled WGS sequence"/>
</dbReference>
<dbReference type="EMBL" id="CACTIH010000036">
    <property type="protein sequence ID" value="CAA2938521.1"/>
    <property type="molecule type" value="Genomic_DNA"/>
</dbReference>
<comment type="domain">
    <text evidence="8">The DHHC domain is required for palmitoyltransferase activity.</text>
</comment>
<proteinExistence type="inferred from homology"/>
<organism evidence="10 11">
    <name type="scientific">Olea europaea subsp. europaea</name>
    <dbReference type="NCBI Taxonomy" id="158383"/>
    <lineage>
        <taxon>Eukaryota</taxon>
        <taxon>Viridiplantae</taxon>
        <taxon>Streptophyta</taxon>
        <taxon>Embryophyta</taxon>
        <taxon>Tracheophyta</taxon>
        <taxon>Spermatophyta</taxon>
        <taxon>Magnoliopsida</taxon>
        <taxon>eudicotyledons</taxon>
        <taxon>Gunneridae</taxon>
        <taxon>Pentapetalae</taxon>
        <taxon>asterids</taxon>
        <taxon>lamiids</taxon>
        <taxon>Lamiales</taxon>
        <taxon>Oleaceae</taxon>
        <taxon>Oleeae</taxon>
        <taxon>Olea</taxon>
    </lineage>
</organism>
<keyword evidence="11" id="KW-1185">Reference proteome</keyword>
<evidence type="ECO:0000313" key="11">
    <source>
        <dbReference type="Proteomes" id="UP000594638"/>
    </source>
</evidence>
<evidence type="ECO:0000256" key="2">
    <source>
        <dbReference type="ARBA" id="ARBA00008574"/>
    </source>
</evidence>
<evidence type="ECO:0000256" key="1">
    <source>
        <dbReference type="ARBA" id="ARBA00004127"/>
    </source>
</evidence>
<keyword evidence="3 8" id="KW-0808">Transferase</keyword>
<dbReference type="OrthoDB" id="9909019at2759"/>
<dbReference type="PANTHER" id="PTHR12246">
    <property type="entry name" value="PALMITOYLTRANSFERASE ZDHHC16"/>
    <property type="match status" value="1"/>
</dbReference>
<comment type="subcellular location">
    <subcellularLocation>
        <location evidence="1">Endomembrane system</location>
        <topology evidence="1">Multi-pass membrane protein</topology>
    </subcellularLocation>
</comment>
<dbReference type="EC" id="2.3.1.225" evidence="8"/>
<evidence type="ECO:0000313" key="10">
    <source>
        <dbReference type="EMBL" id="CAA2938521.1"/>
    </source>
</evidence>
<keyword evidence="7 8" id="KW-0012">Acyltransferase</keyword>
<keyword evidence="4 8" id="KW-0812">Transmembrane</keyword>
<keyword evidence="5 8" id="KW-1133">Transmembrane helix</keyword>
<comment type="catalytic activity">
    <reaction evidence="8">
        <text>L-cysteinyl-[protein] + hexadecanoyl-CoA = S-hexadecanoyl-L-cysteinyl-[protein] + CoA</text>
        <dbReference type="Rhea" id="RHEA:36683"/>
        <dbReference type="Rhea" id="RHEA-COMP:10131"/>
        <dbReference type="Rhea" id="RHEA-COMP:11032"/>
        <dbReference type="ChEBI" id="CHEBI:29950"/>
        <dbReference type="ChEBI" id="CHEBI:57287"/>
        <dbReference type="ChEBI" id="CHEBI:57379"/>
        <dbReference type="ChEBI" id="CHEBI:74151"/>
        <dbReference type="EC" id="2.3.1.225"/>
    </reaction>
</comment>
<feature type="transmembrane region" description="Helical" evidence="8">
    <location>
        <begin position="210"/>
        <end position="230"/>
    </location>
</feature>
<comment type="caution">
    <text evidence="10">The sequence shown here is derived from an EMBL/GenBank/DDBJ whole genome shotgun (WGS) entry which is preliminary data.</text>
</comment>
<protein>
    <recommendedName>
        <fullName evidence="8">S-acyltransferase</fullName>
        <ecNumber evidence="8">2.3.1.225</ecNumber>
    </recommendedName>
    <alternativeName>
        <fullName evidence="8">Palmitoyltransferase</fullName>
    </alternativeName>
</protein>
<evidence type="ECO:0000256" key="8">
    <source>
        <dbReference type="RuleBase" id="RU079119"/>
    </source>
</evidence>
<accession>A0A8S0PBE0</accession>
<evidence type="ECO:0000259" key="9">
    <source>
        <dbReference type="Pfam" id="PF01529"/>
    </source>
</evidence>
<comment type="similarity">
    <text evidence="2 8">Belongs to the DHHC palmitoyltransferase family.</text>
</comment>
<feature type="domain" description="Palmitoyltransferase DHHC" evidence="9">
    <location>
        <begin position="164"/>
        <end position="314"/>
    </location>
</feature>
<gene>
    <name evidence="10" type="ORF">OLEA9_A029300</name>
</gene>
<dbReference type="Gramene" id="OE9A029300T2">
    <property type="protein sequence ID" value="OE9A029300C2"/>
    <property type="gene ID" value="OE9A029300"/>
</dbReference>
<dbReference type="PROSITE" id="PS50216">
    <property type="entry name" value="DHHC"/>
    <property type="match status" value="1"/>
</dbReference>
<dbReference type="GO" id="GO:0019706">
    <property type="term" value="F:protein-cysteine S-palmitoyltransferase activity"/>
    <property type="evidence" value="ECO:0007669"/>
    <property type="project" value="UniProtKB-EC"/>
</dbReference>
<evidence type="ECO:0000256" key="5">
    <source>
        <dbReference type="ARBA" id="ARBA00022989"/>
    </source>
</evidence>
<dbReference type="InterPro" id="IPR001594">
    <property type="entry name" value="Palmitoyltrfase_DHHC"/>
</dbReference>
<feature type="transmembrane region" description="Helical" evidence="8">
    <location>
        <begin position="111"/>
        <end position="139"/>
    </location>
</feature>
<evidence type="ECO:0000256" key="4">
    <source>
        <dbReference type="ARBA" id="ARBA00022692"/>
    </source>
</evidence>
<sequence>MLAMDCETTNGLSSNENGIVSKEEDCSTSVDVDHETTCWGCGLRVLVSPYASVFKCGWCGGITKQNALKCENQYFKWRRLRDWCFVSIVLLFMLCFICGGIWAVYPIVFSISFFCGLFTLTVAVILSISTLSTFCIAAFRPAGSPPTILWGSYPTVGKSGLENFTFCHYCSKPKSPRTHHCRSCGICILDMDHHCPFIGNCVGAANHRSFILFLLSAVISMIYVIIMSSYSALHISPPLNHRPVSLLNSFAGSELIFNALKETILTFLRSEVFLSARGLALVYLFITSVSVEIGLSVLLWQQLYYIYEGKTYLSHLRVTDSEESSEKDCQNLVRFFGCPYVAAIYLPSFWKSGKSHKK</sequence>
<keyword evidence="6 8" id="KW-0472">Membrane</keyword>
<reference evidence="10 11" key="1">
    <citation type="submission" date="2019-12" db="EMBL/GenBank/DDBJ databases">
        <authorList>
            <person name="Alioto T."/>
            <person name="Alioto T."/>
            <person name="Gomez Garrido J."/>
        </authorList>
    </citation>
    <scope>NUCLEOTIDE SEQUENCE [LARGE SCALE GENOMIC DNA]</scope>
</reference>
<name>A0A8S0PBE0_OLEEU</name>
<evidence type="ECO:0000256" key="3">
    <source>
        <dbReference type="ARBA" id="ARBA00022679"/>
    </source>
</evidence>
<evidence type="ECO:0000256" key="7">
    <source>
        <dbReference type="ARBA" id="ARBA00023315"/>
    </source>
</evidence>
<evidence type="ECO:0000256" key="6">
    <source>
        <dbReference type="ARBA" id="ARBA00023136"/>
    </source>
</evidence>